<comment type="caution">
    <text evidence="2">The sequence shown here is derived from an EMBL/GenBank/DDBJ whole genome shotgun (WGS) entry which is preliminary data.</text>
</comment>
<keyword evidence="3" id="KW-1185">Reference proteome</keyword>
<gene>
    <name evidence="2" type="ORF">ACFOOL_04580</name>
</gene>
<dbReference type="RefSeq" id="WP_380095298.1">
    <property type="nucleotide sequence ID" value="NZ_JBHRYD010000001.1"/>
</dbReference>
<evidence type="ECO:0000313" key="3">
    <source>
        <dbReference type="Proteomes" id="UP001595613"/>
    </source>
</evidence>
<sequence length="111" mass="12118">MASVGDMQRESGLQGRMAHWHGRSGRSYGLAWESLESFSMHEADLYLIAKGGHVLWVGSTQELVGDPLSRARFRLALDCATHVFRLPAPDNRPSAIWDLEGASPEAAVQAA</sequence>
<reference evidence="3" key="1">
    <citation type="journal article" date="2019" name="Int. J. Syst. Evol. Microbiol.">
        <title>The Global Catalogue of Microorganisms (GCM) 10K type strain sequencing project: providing services to taxonomists for standard genome sequencing and annotation.</title>
        <authorList>
            <consortium name="The Broad Institute Genomics Platform"/>
            <consortium name="The Broad Institute Genome Sequencing Center for Infectious Disease"/>
            <person name="Wu L."/>
            <person name="Ma J."/>
        </authorList>
    </citation>
    <scope>NUCLEOTIDE SEQUENCE [LARGE SCALE GENOMIC DNA]</scope>
    <source>
        <strain evidence="3">KCTC 42281</strain>
    </source>
</reference>
<dbReference type="EMBL" id="JBHRYD010000001">
    <property type="protein sequence ID" value="MFC3704026.1"/>
    <property type="molecule type" value="Genomic_DNA"/>
</dbReference>
<evidence type="ECO:0000256" key="1">
    <source>
        <dbReference type="SAM" id="MobiDB-lite"/>
    </source>
</evidence>
<dbReference type="Proteomes" id="UP001595613">
    <property type="component" value="Unassembled WGS sequence"/>
</dbReference>
<accession>A0ABV7WZR0</accession>
<name>A0ABV7WZR0_9HYPH</name>
<evidence type="ECO:0000313" key="2">
    <source>
        <dbReference type="EMBL" id="MFC3704026.1"/>
    </source>
</evidence>
<feature type="region of interest" description="Disordered" evidence="1">
    <location>
        <begin position="89"/>
        <end position="111"/>
    </location>
</feature>
<proteinExistence type="predicted"/>
<protein>
    <submittedName>
        <fullName evidence="2">Uncharacterized protein</fullName>
    </submittedName>
</protein>
<organism evidence="2 3">
    <name type="scientific">Devosia honganensis</name>
    <dbReference type="NCBI Taxonomy" id="1610527"/>
    <lineage>
        <taxon>Bacteria</taxon>
        <taxon>Pseudomonadati</taxon>
        <taxon>Pseudomonadota</taxon>
        <taxon>Alphaproteobacteria</taxon>
        <taxon>Hyphomicrobiales</taxon>
        <taxon>Devosiaceae</taxon>
        <taxon>Devosia</taxon>
    </lineage>
</organism>